<dbReference type="EMBL" id="WELI01000005">
    <property type="protein sequence ID" value="KAB7730090.1"/>
    <property type="molecule type" value="Genomic_DNA"/>
</dbReference>
<gene>
    <name evidence="2" type="ORF">F5984_12980</name>
</gene>
<reference evidence="2 3" key="1">
    <citation type="submission" date="2019-10" db="EMBL/GenBank/DDBJ databases">
        <title>Rudanella paleaurantiibacter sp. nov., isolated from sludge.</title>
        <authorList>
            <person name="Xu S.Q."/>
        </authorList>
    </citation>
    <scope>NUCLEOTIDE SEQUENCE [LARGE SCALE GENOMIC DNA]</scope>
    <source>
        <strain evidence="2 3">HX-22-17</strain>
    </source>
</reference>
<organism evidence="2 3">
    <name type="scientific">Rudanella paleaurantiibacter</name>
    <dbReference type="NCBI Taxonomy" id="2614655"/>
    <lineage>
        <taxon>Bacteria</taxon>
        <taxon>Pseudomonadati</taxon>
        <taxon>Bacteroidota</taxon>
        <taxon>Cytophagia</taxon>
        <taxon>Cytophagales</taxon>
        <taxon>Cytophagaceae</taxon>
        <taxon>Rudanella</taxon>
    </lineage>
</organism>
<keyword evidence="3" id="KW-1185">Reference proteome</keyword>
<dbReference type="Proteomes" id="UP000488299">
    <property type="component" value="Unassembled WGS sequence"/>
</dbReference>
<feature type="compositionally biased region" description="Polar residues" evidence="1">
    <location>
        <begin position="74"/>
        <end position="91"/>
    </location>
</feature>
<evidence type="ECO:0000313" key="2">
    <source>
        <dbReference type="EMBL" id="KAB7730090.1"/>
    </source>
</evidence>
<name>A0A7J5U0H1_9BACT</name>
<dbReference type="AlphaFoldDB" id="A0A7J5U0H1"/>
<comment type="caution">
    <text evidence="2">The sequence shown here is derived from an EMBL/GenBank/DDBJ whole genome shotgun (WGS) entry which is preliminary data.</text>
</comment>
<sequence length="91" mass="9472">MENINQDAMMNGRQTTSGPSTGGPLQIPDDRTMLGDEATENLTRMVNEGADDSADDSPSLHTPDPQTGAGPQTGADSPTGMTNPEDSPLSR</sequence>
<protein>
    <submittedName>
        <fullName evidence="2">Uncharacterized protein</fullName>
    </submittedName>
</protein>
<accession>A0A7J5U0H1</accession>
<proteinExistence type="predicted"/>
<evidence type="ECO:0000256" key="1">
    <source>
        <dbReference type="SAM" id="MobiDB-lite"/>
    </source>
</evidence>
<feature type="region of interest" description="Disordered" evidence="1">
    <location>
        <begin position="1"/>
        <end position="91"/>
    </location>
</feature>
<dbReference type="RefSeq" id="WP_152124700.1">
    <property type="nucleotide sequence ID" value="NZ_WELI01000005.1"/>
</dbReference>
<evidence type="ECO:0000313" key="3">
    <source>
        <dbReference type="Proteomes" id="UP000488299"/>
    </source>
</evidence>
<feature type="compositionally biased region" description="Polar residues" evidence="1">
    <location>
        <begin position="1"/>
        <end position="19"/>
    </location>
</feature>